<proteinExistence type="predicted"/>
<feature type="region of interest" description="Disordered" evidence="1">
    <location>
        <begin position="48"/>
        <end position="70"/>
    </location>
</feature>
<gene>
    <name evidence="2" type="ORF">ACIOUF_03740</name>
</gene>
<evidence type="ECO:0000313" key="3">
    <source>
        <dbReference type="Proteomes" id="UP001617296"/>
    </source>
</evidence>
<dbReference type="Proteomes" id="UP001617296">
    <property type="component" value="Unassembled WGS sequence"/>
</dbReference>
<protein>
    <submittedName>
        <fullName evidence="2">Uncharacterized protein</fullName>
    </submittedName>
</protein>
<sequence length="90" mass="9440">MKYAKAGAAAGCDLLIFQKQDQKIAACGSSYRDAYNPKKLVGCPAAIAGKPAPTEKQKQNAHRYRSSPLNRMSVSSAAAFDLDPPAPSAG</sequence>
<reference evidence="2 3" key="1">
    <citation type="submission" date="2024-10" db="EMBL/GenBank/DDBJ databases">
        <title>The Natural Products Discovery Center: Release of the First 8490 Sequenced Strains for Exploring Actinobacteria Biosynthetic Diversity.</title>
        <authorList>
            <person name="Kalkreuter E."/>
            <person name="Kautsar S.A."/>
            <person name="Yang D."/>
            <person name="Bader C.D."/>
            <person name="Teijaro C.N."/>
            <person name="Fluegel L."/>
            <person name="Davis C.M."/>
            <person name="Simpson J.R."/>
            <person name="Lauterbach L."/>
            <person name="Steele A.D."/>
            <person name="Gui C."/>
            <person name="Meng S."/>
            <person name="Li G."/>
            <person name="Viehrig K."/>
            <person name="Ye F."/>
            <person name="Su P."/>
            <person name="Kiefer A.F."/>
            <person name="Nichols A."/>
            <person name="Cepeda A.J."/>
            <person name="Yan W."/>
            <person name="Fan B."/>
            <person name="Jiang Y."/>
            <person name="Adhikari A."/>
            <person name="Zheng C.-J."/>
            <person name="Schuster L."/>
            <person name="Cowan T.M."/>
            <person name="Smanski M.J."/>
            <person name="Chevrette M.G."/>
            <person name="De Carvalho L.P.S."/>
            <person name="Shen B."/>
        </authorList>
    </citation>
    <scope>NUCLEOTIDE SEQUENCE [LARGE SCALE GENOMIC DNA]</scope>
    <source>
        <strain evidence="2 3">NPDC087689</strain>
    </source>
</reference>
<dbReference type="RefSeq" id="WP_155401137.1">
    <property type="nucleotide sequence ID" value="NZ_JBIUVY010000003.1"/>
</dbReference>
<name>A0ABW8DE27_9PSED</name>
<evidence type="ECO:0000256" key="1">
    <source>
        <dbReference type="SAM" id="MobiDB-lite"/>
    </source>
</evidence>
<comment type="caution">
    <text evidence="2">The sequence shown here is derived from an EMBL/GenBank/DDBJ whole genome shotgun (WGS) entry which is preliminary data.</text>
</comment>
<evidence type="ECO:0000313" key="2">
    <source>
        <dbReference type="EMBL" id="MFJ2285474.1"/>
    </source>
</evidence>
<organism evidence="2 3">
    <name type="scientific">Pseudomonas iridis</name>
    <dbReference type="NCBI Taxonomy" id="2710587"/>
    <lineage>
        <taxon>Bacteria</taxon>
        <taxon>Pseudomonadati</taxon>
        <taxon>Pseudomonadota</taxon>
        <taxon>Gammaproteobacteria</taxon>
        <taxon>Pseudomonadales</taxon>
        <taxon>Pseudomonadaceae</taxon>
        <taxon>Pseudomonas</taxon>
    </lineage>
</organism>
<keyword evidence="3" id="KW-1185">Reference proteome</keyword>
<accession>A0ABW8DE27</accession>
<dbReference type="EMBL" id="JBIUVY010000003">
    <property type="protein sequence ID" value="MFJ2285474.1"/>
    <property type="molecule type" value="Genomic_DNA"/>
</dbReference>